<keyword evidence="3" id="KW-0808">Transferase</keyword>
<dbReference type="InterPro" id="IPR011009">
    <property type="entry name" value="Kinase-like_dom_sf"/>
</dbReference>
<dbReference type="InterPro" id="IPR000719">
    <property type="entry name" value="Prot_kinase_dom"/>
</dbReference>
<keyword evidence="3" id="KW-0418">Kinase</keyword>
<dbReference type="PANTHER" id="PTHR44329">
    <property type="entry name" value="SERINE/THREONINE-PROTEIN KINASE TNNI3K-RELATED"/>
    <property type="match status" value="1"/>
</dbReference>
<dbReference type="PROSITE" id="PS00108">
    <property type="entry name" value="PROTEIN_KINASE_ST"/>
    <property type="match status" value="1"/>
</dbReference>
<reference evidence="3" key="1">
    <citation type="submission" date="2023-08" db="EMBL/GenBank/DDBJ databases">
        <title>Reference Genome Resource for the Citrus Pathogen Phytophthora citrophthora.</title>
        <authorList>
            <person name="Moller H."/>
            <person name="Coetzee B."/>
            <person name="Rose L.J."/>
            <person name="Van Niekerk J.M."/>
        </authorList>
    </citation>
    <scope>NUCLEOTIDE SEQUENCE</scope>
    <source>
        <strain evidence="3">STE-U-9442</strain>
    </source>
</reference>
<evidence type="ECO:0000313" key="3">
    <source>
        <dbReference type="EMBL" id="KAK1937116.1"/>
    </source>
</evidence>
<dbReference type="Gene3D" id="3.30.200.20">
    <property type="entry name" value="Phosphorylase Kinase, domain 1"/>
    <property type="match status" value="1"/>
</dbReference>
<protein>
    <submittedName>
        <fullName evidence="3">Serine/threonine-protein kinase STY13</fullName>
    </submittedName>
</protein>
<proteinExistence type="predicted"/>
<dbReference type="Gene3D" id="1.10.510.10">
    <property type="entry name" value="Transferase(Phosphotransferase) domain 1"/>
    <property type="match status" value="2"/>
</dbReference>
<dbReference type="SMART" id="SM00220">
    <property type="entry name" value="S_TKc"/>
    <property type="match status" value="1"/>
</dbReference>
<dbReference type="SUPFAM" id="SSF56112">
    <property type="entry name" value="Protein kinase-like (PK-like)"/>
    <property type="match status" value="2"/>
</dbReference>
<evidence type="ECO:0000256" key="1">
    <source>
        <dbReference type="SAM" id="MobiDB-lite"/>
    </source>
</evidence>
<dbReference type="PANTHER" id="PTHR44329:SF214">
    <property type="entry name" value="PROTEIN KINASE DOMAIN-CONTAINING PROTEIN"/>
    <property type="match status" value="1"/>
</dbReference>
<dbReference type="InterPro" id="IPR008271">
    <property type="entry name" value="Ser/Thr_kinase_AS"/>
</dbReference>
<name>A0AAD9LI12_9STRA</name>
<dbReference type="AlphaFoldDB" id="A0AAD9LI12"/>
<feature type="domain" description="Protein kinase" evidence="2">
    <location>
        <begin position="897"/>
        <end position="1161"/>
    </location>
</feature>
<evidence type="ECO:0000259" key="2">
    <source>
        <dbReference type="PROSITE" id="PS50011"/>
    </source>
</evidence>
<evidence type="ECO:0000313" key="4">
    <source>
        <dbReference type="Proteomes" id="UP001259832"/>
    </source>
</evidence>
<feature type="region of interest" description="Disordered" evidence="1">
    <location>
        <begin position="579"/>
        <end position="602"/>
    </location>
</feature>
<dbReference type="Proteomes" id="UP001259832">
    <property type="component" value="Unassembled WGS sequence"/>
</dbReference>
<gene>
    <name evidence="3" type="ORF">P3T76_009894</name>
</gene>
<feature type="domain" description="Protein kinase" evidence="2">
    <location>
        <begin position="233"/>
        <end position="575"/>
    </location>
</feature>
<sequence>MRLTTKPKLKLSSSTGVLPMDCVTLSETVELLTQDLLEKLCRRCKGPYAGFAGVINRLRLLSVLLLGSADQDMSVEGDEAIVNLLHQLNQSHLLRTTEATKQGNGSLLRELCNAVARSQLAYVAYERIEDLRRVFMAEEAAEVEWRQEWEKHCSKQFQQFKVQLRMGILQRAVENMPIREREEVLCDLENTLRGKAVADRGLLQDVVALLESGRCPHSHQEEPEPELERLQCASTVGKILKGNAGVSWQADLSALVPWQRCRADEGDHRAMAYKEYIPAHEIDFHTTWLYQEKDDSSDSSSCSLLKGSWLDTTVVIQLADDDINSEEDTGEDAGESFDRKVCTWFRLDHPNILKLFGGCDDTKCEIDTSHSPVAPKVENTGLRFFVCEDAREGTLRQFLDQQQCNASKSTHTLHTWTKLHEASLGLKYLHQRGIVHGRLRCREILIGNDGQAKLTVFGNRYNPKDSTRKRDPLLRWTAPERLGLGDMKSNAPPTMESDVFALGMCILEAVTMRAPWKPLPDKDVRVAMTTGVRLPPRPVGLFSDEQWALVTQMCSFDPRRRPKISSVIHQLERFVNGAAADQRIRGQPAPDEDEDSPAELGEKNFPDLLGAVQSILTSIGEYRAIYDHVSTRIIDIYSKLRVAASPWSEIVIDNSIKPRQRWIQATQHHIEAARRERNVSKKTNAKFLDWLVQRLICAPMEVHTACSPVLSELRPPSSVSFDDRRKALQLLAKTLNEFHGCLVAAAQAPANSFAMLCASRTRAAQEVYELHTALDRLIQSTPALHTARTAEVHNWQESWDKQRRLQDCVATGRMRNTGKLKTNGLLQDSVSCDHDCSSTLDPQVERPTRMLLKPRRGRSTMKLLHTGASVGGAWNLHPAETNDHHPEWFLSPKEVLFDPDQPFSRGSYGTVHKGKWLDTQVVVKNVIVKEDVTGDLFRGEVAIWYSLNHPHIVNLYGAYHLGGKPFFVCEHASFGRLDSYLCRRENGKVNVTEAWQKLYEAALGLQYLHQRGIIHQDLKCDNILVGSDGRAKLTDFGLSSQMLRQNPHNFVGGISKPVGAVRWKAPELLKAAKSSGGKGIPSMEADIFSFGMCIVQAVTGKFPWGKKYLDPVVSYKVRKGELPKKPKAFTPLQWKLITHMCAFDPQKRPRVATVVKALGIIVSSEKLDATLLT</sequence>
<dbReference type="InterPro" id="IPR001245">
    <property type="entry name" value="Ser-Thr/Tyr_kinase_cat_dom"/>
</dbReference>
<dbReference type="GO" id="GO:0005524">
    <property type="term" value="F:ATP binding"/>
    <property type="evidence" value="ECO:0007669"/>
    <property type="project" value="InterPro"/>
</dbReference>
<dbReference type="EMBL" id="JASMQC010000020">
    <property type="protein sequence ID" value="KAK1937116.1"/>
    <property type="molecule type" value="Genomic_DNA"/>
</dbReference>
<comment type="caution">
    <text evidence="3">The sequence shown here is derived from an EMBL/GenBank/DDBJ whole genome shotgun (WGS) entry which is preliminary data.</text>
</comment>
<keyword evidence="4" id="KW-1185">Reference proteome</keyword>
<dbReference type="PROSITE" id="PS50011">
    <property type="entry name" value="PROTEIN_KINASE_DOM"/>
    <property type="match status" value="2"/>
</dbReference>
<accession>A0AAD9LI12</accession>
<dbReference type="Pfam" id="PF07714">
    <property type="entry name" value="PK_Tyr_Ser-Thr"/>
    <property type="match status" value="2"/>
</dbReference>
<dbReference type="GO" id="GO:0004674">
    <property type="term" value="F:protein serine/threonine kinase activity"/>
    <property type="evidence" value="ECO:0007669"/>
    <property type="project" value="TreeGrafter"/>
</dbReference>
<organism evidence="3 4">
    <name type="scientific">Phytophthora citrophthora</name>
    <dbReference type="NCBI Taxonomy" id="4793"/>
    <lineage>
        <taxon>Eukaryota</taxon>
        <taxon>Sar</taxon>
        <taxon>Stramenopiles</taxon>
        <taxon>Oomycota</taxon>
        <taxon>Peronosporomycetes</taxon>
        <taxon>Peronosporales</taxon>
        <taxon>Peronosporaceae</taxon>
        <taxon>Phytophthora</taxon>
    </lineage>
</organism>
<dbReference type="InterPro" id="IPR051681">
    <property type="entry name" value="Ser/Thr_Kinases-Pseudokinases"/>
</dbReference>